<organism evidence="1 2">
    <name type="scientific">[Pasteurella] mairii</name>
    <dbReference type="NCBI Taxonomy" id="757"/>
    <lineage>
        <taxon>Bacteria</taxon>
        <taxon>Pseudomonadati</taxon>
        <taxon>Pseudomonadota</taxon>
        <taxon>Gammaproteobacteria</taxon>
        <taxon>Pasteurellales</taxon>
        <taxon>Pasteurellaceae</taxon>
    </lineage>
</organism>
<dbReference type="InterPro" id="IPR008441">
    <property type="entry name" value="AfumC-like_glycosyl_Trfase"/>
</dbReference>
<dbReference type="AlphaFoldDB" id="A0A379B392"/>
<gene>
    <name evidence="1" type="ORF">NCTC10699_00120</name>
</gene>
<protein>
    <submittedName>
        <fullName evidence="1">Capsular polysaccharide synthesis protein</fullName>
    </submittedName>
</protein>
<dbReference type="SUPFAM" id="SSF53448">
    <property type="entry name" value="Nucleotide-diphospho-sugar transferases"/>
    <property type="match status" value="1"/>
</dbReference>
<evidence type="ECO:0000313" key="2">
    <source>
        <dbReference type="Proteomes" id="UP000254280"/>
    </source>
</evidence>
<dbReference type="OrthoDB" id="9802881at2"/>
<sequence length="469" mass="55555">MEVKNKLISKIIEKTIIANTISAEFFNEQKISLDKMKENLANSKLKLTRELFGLASEIGKNGLRNQATKIEESIVNSLLFDAPYNAKLAFATHNVMFSERHEMAMFLYENLSEIKENVTKSHKKNKITSNTSNKIKIFTYWDNESNLPFIVEKCRASLKKYINTEYFELIILNKNSYKAWTDFRQENINANITQAHFTDLLRMKLLEKWGGVWLDATCLLIQDFYLSIQEIIQQEHFLFSYTKSRTGTWFIYSKPNNYVISMISEAIQLWWKKKGYLTNYFMLHDVIEMLYWIDPEYQRQWNNNKKIHPRPAVTLVHSYEKDFTEDAFNLIVNNSFIHKLTYKYDINKVIKNSVLDQILSGQIEKAIRKRNNHLDMKEIQNKTFVFSRKDGTFSRKMYLAENGVIDNIGGKGHDNEYYWEILNNSLVIKNKAREVSSIFKEIFYYKQKIYLNGYFKNDISIQFNLRESD</sequence>
<reference evidence="1 2" key="1">
    <citation type="submission" date="2018-06" db="EMBL/GenBank/DDBJ databases">
        <authorList>
            <consortium name="Pathogen Informatics"/>
            <person name="Doyle S."/>
        </authorList>
    </citation>
    <scope>NUCLEOTIDE SEQUENCE [LARGE SCALE GENOMIC DNA]</scope>
    <source>
        <strain evidence="1 2">NCTC10699</strain>
    </source>
</reference>
<name>A0A379B392_9PAST</name>
<dbReference type="Proteomes" id="UP000254280">
    <property type="component" value="Unassembled WGS sequence"/>
</dbReference>
<evidence type="ECO:0000313" key="1">
    <source>
        <dbReference type="EMBL" id="SUB32540.1"/>
    </source>
</evidence>
<keyword evidence="2" id="KW-1185">Reference proteome</keyword>
<dbReference type="Pfam" id="PF05704">
    <property type="entry name" value="Caps_synth"/>
    <property type="match status" value="1"/>
</dbReference>
<dbReference type="Gene3D" id="3.90.550.20">
    <property type="match status" value="1"/>
</dbReference>
<dbReference type="EMBL" id="UGSS01000002">
    <property type="protein sequence ID" value="SUB32540.1"/>
    <property type="molecule type" value="Genomic_DNA"/>
</dbReference>
<proteinExistence type="predicted"/>
<accession>A0A379B392</accession>
<dbReference type="InterPro" id="IPR029044">
    <property type="entry name" value="Nucleotide-diphossugar_trans"/>
</dbReference>
<dbReference type="GO" id="GO:0016757">
    <property type="term" value="F:glycosyltransferase activity"/>
    <property type="evidence" value="ECO:0007669"/>
    <property type="project" value="InterPro"/>
</dbReference>